<evidence type="ECO:0000313" key="1">
    <source>
        <dbReference type="EMBL" id="TMS56678.1"/>
    </source>
</evidence>
<gene>
    <name evidence="1" type="ORF">MW7_016485</name>
</gene>
<comment type="caution">
    <text evidence="1">The sequence shown here is derived from an EMBL/GenBank/DDBJ whole genome shotgun (WGS) entry which is preliminary data.</text>
</comment>
<dbReference type="Proteomes" id="UP000004277">
    <property type="component" value="Unassembled WGS sequence"/>
</dbReference>
<organism evidence="1 2">
    <name type="scientific">Imbroritus primus</name>
    <dbReference type="NCBI Taxonomy" id="3058603"/>
    <lineage>
        <taxon>Bacteria</taxon>
        <taxon>Pseudomonadati</taxon>
        <taxon>Pseudomonadota</taxon>
        <taxon>Betaproteobacteria</taxon>
        <taxon>Burkholderiales</taxon>
        <taxon>Burkholderiaceae</taxon>
        <taxon>Imbroritus</taxon>
    </lineage>
</organism>
<protein>
    <submittedName>
        <fullName evidence="1">Hydroxyacid dehydrogenase</fullName>
    </submittedName>
</protein>
<dbReference type="EMBL" id="AKCV02000026">
    <property type="protein sequence ID" value="TMS56678.1"/>
    <property type="molecule type" value="Genomic_DNA"/>
</dbReference>
<keyword evidence="2" id="KW-1185">Reference proteome</keyword>
<accession>A0ACD3SKD9</accession>
<evidence type="ECO:0000313" key="2">
    <source>
        <dbReference type="Proteomes" id="UP000004277"/>
    </source>
</evidence>
<reference evidence="1" key="1">
    <citation type="submission" date="2019-05" db="EMBL/GenBank/DDBJ databases">
        <title>Revised genome assembly of Burkholderiaceae (previously Ralstonia) sp. PBA.</title>
        <authorList>
            <person name="Gan H.M."/>
        </authorList>
    </citation>
    <scope>NUCLEOTIDE SEQUENCE</scope>
    <source>
        <strain evidence="1">PBA</strain>
    </source>
</reference>
<sequence length="342" mass="36565">MKDQQSRPIVLLTGSVERDALERIQAHADIRMTTATTLDDFVAAARDVDIIVVRAPLPPGLFAHTPRLLATVRHGVGVDLIPVEEASAHGIAVTNVPGSNARGVAEYVVGQVLALTHQIFQADRLVRTTGWSAARERSDFSVEAGGRTVGLIGVGQIGLEVARMCHDGLNMRVVGARRGDAPLPPYIEKVSTDEVFERADVVVLACPLTPETRGLANADRLGRMRPGSYLINVARGAVLDEVALLRELHGGRLAGAALDVFGTQPLPADSPLLQHPNVVATPHFAGATYESLRVMGMTCAEQIIDLLQGRVPRNLVNQDALAAIEARLTRLRAGFARVNIAP</sequence>
<proteinExistence type="predicted"/>
<name>A0ACD3SKD9_9BURK</name>